<proteinExistence type="predicted"/>
<dbReference type="OrthoDB" id="5270234at2759"/>
<comment type="caution">
    <text evidence="3">The sequence shown here is derived from an EMBL/GenBank/DDBJ whole genome shotgun (WGS) entry which is preliminary data.</text>
</comment>
<dbReference type="RefSeq" id="XP_045960187.1">
    <property type="nucleotide sequence ID" value="XM_046107178.1"/>
</dbReference>
<keyword evidence="4" id="KW-1185">Reference proteome</keyword>
<feature type="region of interest" description="Disordered" evidence="1">
    <location>
        <begin position="1"/>
        <end position="29"/>
    </location>
</feature>
<dbReference type="EMBL" id="JAGPXC010000003">
    <property type="protein sequence ID" value="KAH6655922.1"/>
    <property type="molecule type" value="Genomic_DNA"/>
</dbReference>
<feature type="region of interest" description="Disordered" evidence="1">
    <location>
        <begin position="327"/>
        <end position="365"/>
    </location>
</feature>
<dbReference type="InterPro" id="IPR057684">
    <property type="entry name" value="DUF7924"/>
</dbReference>
<gene>
    <name evidence="3" type="ORF">BKA67DRAFT_657822</name>
</gene>
<accession>A0A9P8UPE6</accession>
<evidence type="ECO:0000259" key="2">
    <source>
        <dbReference type="Pfam" id="PF25545"/>
    </source>
</evidence>
<organism evidence="3 4">
    <name type="scientific">Truncatella angustata</name>
    <dbReference type="NCBI Taxonomy" id="152316"/>
    <lineage>
        <taxon>Eukaryota</taxon>
        <taxon>Fungi</taxon>
        <taxon>Dikarya</taxon>
        <taxon>Ascomycota</taxon>
        <taxon>Pezizomycotina</taxon>
        <taxon>Sordariomycetes</taxon>
        <taxon>Xylariomycetidae</taxon>
        <taxon>Amphisphaeriales</taxon>
        <taxon>Sporocadaceae</taxon>
        <taxon>Truncatella</taxon>
    </lineage>
</organism>
<dbReference type="GeneID" id="70136069"/>
<feature type="compositionally biased region" description="Polar residues" evidence="1">
    <location>
        <begin position="1"/>
        <end position="20"/>
    </location>
</feature>
<dbReference type="AlphaFoldDB" id="A0A9P8UPE6"/>
<dbReference type="Proteomes" id="UP000758603">
    <property type="component" value="Unassembled WGS sequence"/>
</dbReference>
<sequence>MTSIPFTAGTTKKGSASVTSGPAAPQYRTNNLERNGFRFRIASDPLPQHIAAHIEQVRTRDSYPAPSVEALGRIIDSINALERWTANPEEVGENALKSHILEKIFPELSMSRHRCVKLQRNAQMSDLLVPDDKSNKLQIVQPRPDAIYGYSSSITREAFTRGQEAAHANIYDSSLKGEGFQFLAATNCGLRLPFLLVECKTSWGLQQLHVALNQCAGGLGASLNAVARLNDALRSMDAEPVISDFVYGITINNTEAILYVSWKENAVIYVIQTVQKFDMHSASAVMDFRKQVSNILDWAHDDRLSQIRVALDTLIRGNDNEVHITSPKRKSAIGHDKKCKPSGENSAGVHKEKKFKKRRGKTRQD</sequence>
<feature type="compositionally biased region" description="Basic residues" evidence="1">
    <location>
        <begin position="351"/>
        <end position="365"/>
    </location>
</feature>
<name>A0A9P8UPE6_9PEZI</name>
<evidence type="ECO:0000256" key="1">
    <source>
        <dbReference type="SAM" id="MobiDB-lite"/>
    </source>
</evidence>
<dbReference type="Pfam" id="PF25545">
    <property type="entry name" value="DUF7924"/>
    <property type="match status" value="1"/>
</dbReference>
<reference evidence="3" key="1">
    <citation type="journal article" date="2021" name="Nat. Commun.">
        <title>Genetic determinants of endophytism in the Arabidopsis root mycobiome.</title>
        <authorList>
            <person name="Mesny F."/>
            <person name="Miyauchi S."/>
            <person name="Thiergart T."/>
            <person name="Pickel B."/>
            <person name="Atanasova L."/>
            <person name="Karlsson M."/>
            <person name="Huettel B."/>
            <person name="Barry K.W."/>
            <person name="Haridas S."/>
            <person name="Chen C."/>
            <person name="Bauer D."/>
            <person name="Andreopoulos W."/>
            <person name="Pangilinan J."/>
            <person name="LaButti K."/>
            <person name="Riley R."/>
            <person name="Lipzen A."/>
            <person name="Clum A."/>
            <person name="Drula E."/>
            <person name="Henrissat B."/>
            <person name="Kohler A."/>
            <person name="Grigoriev I.V."/>
            <person name="Martin F.M."/>
            <person name="Hacquard S."/>
        </authorList>
    </citation>
    <scope>NUCLEOTIDE SEQUENCE</scope>
    <source>
        <strain evidence="3">MPI-SDFR-AT-0073</strain>
    </source>
</reference>
<feature type="domain" description="DUF7924" evidence="2">
    <location>
        <begin position="93"/>
        <end position="311"/>
    </location>
</feature>
<protein>
    <recommendedName>
        <fullName evidence="2">DUF7924 domain-containing protein</fullName>
    </recommendedName>
</protein>
<evidence type="ECO:0000313" key="4">
    <source>
        <dbReference type="Proteomes" id="UP000758603"/>
    </source>
</evidence>
<dbReference type="PANTHER" id="PTHR42470:SF1">
    <property type="entry name" value="VAST DOMAIN-CONTAINING PROTEIN"/>
    <property type="match status" value="1"/>
</dbReference>
<evidence type="ECO:0000313" key="3">
    <source>
        <dbReference type="EMBL" id="KAH6655922.1"/>
    </source>
</evidence>
<dbReference type="PANTHER" id="PTHR42470">
    <property type="entry name" value="VAST DOMAIN-CONTAINING PROTEIN"/>
    <property type="match status" value="1"/>
</dbReference>